<gene>
    <name evidence="1" type="ORF">ACFPOG_13280</name>
</gene>
<evidence type="ECO:0000313" key="2">
    <source>
        <dbReference type="Proteomes" id="UP001596044"/>
    </source>
</evidence>
<comment type="caution">
    <text evidence="1">The sequence shown here is derived from an EMBL/GenBank/DDBJ whole genome shotgun (WGS) entry which is preliminary data.</text>
</comment>
<evidence type="ECO:0008006" key="3">
    <source>
        <dbReference type="Google" id="ProtNLM"/>
    </source>
</evidence>
<dbReference type="Proteomes" id="UP001596044">
    <property type="component" value="Unassembled WGS sequence"/>
</dbReference>
<evidence type="ECO:0000313" key="1">
    <source>
        <dbReference type="EMBL" id="MFC5449234.1"/>
    </source>
</evidence>
<sequence length="708" mass="82116">MMTKTGNYLKIVYDNNDELVQFGVAQMKKSLTVKGSFYVEQFSGQGPVMEPEKGMVIQKLRQPKGSGTDEEQSFRIARRGDLIRIEGVDSRGLMYGCLEYAERLARGAELRDGEELRRKPALRLRGIKFNLPYAPFDSGDPFVLNEKTCMDIRFWQAYIDMLALNRYNCLSLWSEHPYHLMVVSPAFRAANPYSDAEIDRNIRFFRELFRYAASRGIDVYLFTWNIRLTPEVARGLGLPEAVGDFGNMYDHLIHRVGYPLNRYRGQSELIRDYVREMVLQLLLTYPELKGLGTSASEWMDGSGYEREKWIVETYVEAIKQSGREIPFIHRTNMQNAGKEIKDMVQTQFDPSQFHISWKYSNAHCYSHPEPQFENLWGAWEGIDLENTNILFTVRNDDVFTHRWGDPEYVRKYVLGMLKPYVKGFYWGADGYLWGKDFQHVDHGHKTWTYDFERHLFQFQLWGRLSYDPETDDATWTHLLQAHYGTDHAPLFLEGLRSASAIIPAVNRLFWIDYDFQWHPESCLSEVTGFKTIADFMSSSPMPGVGVMSIADFAKAEHEGNTEEAILAYRETPNDIIAALQQAAVQTERVAAKLQQDLGELCCSHAACTLYDLLAYVEMARYYACKFQAALDLNRFLLSGSASFQFHAVTLLEQAALHWEKLGHYWSLHNKPYFMARVKRTFGYPYYLEDVRADVERARRLQRQHSEEA</sequence>
<dbReference type="EMBL" id="JBHSMJ010000018">
    <property type="protein sequence ID" value="MFC5449234.1"/>
    <property type="molecule type" value="Genomic_DNA"/>
</dbReference>
<organism evidence="1 2">
    <name type="scientific">Paenibacillus aestuarii</name>
    <dbReference type="NCBI Taxonomy" id="516965"/>
    <lineage>
        <taxon>Bacteria</taxon>
        <taxon>Bacillati</taxon>
        <taxon>Bacillota</taxon>
        <taxon>Bacilli</taxon>
        <taxon>Bacillales</taxon>
        <taxon>Paenibacillaceae</taxon>
        <taxon>Paenibacillus</taxon>
    </lineage>
</organism>
<proteinExistence type="predicted"/>
<protein>
    <recommendedName>
        <fullName evidence="3">Beta-hexosaminidase bacterial type N-terminal domain-containing protein</fullName>
    </recommendedName>
</protein>
<keyword evidence="2" id="KW-1185">Reference proteome</keyword>
<accession>A0ABW0K7C7</accession>
<name>A0ABW0K7C7_9BACL</name>
<reference evidence="2" key="1">
    <citation type="journal article" date="2019" name="Int. J. Syst. Evol. Microbiol.">
        <title>The Global Catalogue of Microorganisms (GCM) 10K type strain sequencing project: providing services to taxonomists for standard genome sequencing and annotation.</title>
        <authorList>
            <consortium name="The Broad Institute Genomics Platform"/>
            <consortium name="The Broad Institute Genome Sequencing Center for Infectious Disease"/>
            <person name="Wu L."/>
            <person name="Ma J."/>
        </authorList>
    </citation>
    <scope>NUCLEOTIDE SEQUENCE [LARGE SCALE GENOMIC DNA]</scope>
    <source>
        <strain evidence="2">KACC 11904</strain>
    </source>
</reference>
<dbReference type="RefSeq" id="WP_270879635.1">
    <property type="nucleotide sequence ID" value="NZ_JAQFVF010000026.1"/>
</dbReference>